<gene>
    <name evidence="3" type="ORF">FIV42_21315</name>
</gene>
<accession>A0A4Y6PXY9</accession>
<feature type="compositionally biased region" description="Low complexity" evidence="1">
    <location>
        <begin position="110"/>
        <end position="120"/>
    </location>
</feature>
<sequence length="451" mass="48997">MSVMPSFWLEYDNNGDIQEFSFDSDSVSVGRDKGSDFVLDHPTVSRQHAVIVFKNGSYYLVVLSRGGLTAIDGQQLQGEQMLYDGNMLHLGQLQFRFRSNHAPQKPANHAQQQAPQAAGFGAQGGGNQNQFGGGNQNQFGGGNQNQNQFGGGGNQNQNQFGGGGFGQQSQSGFGGQNGQGGGQGGQGQYANGFGFGDSPAGGTDANMGGAQPQPNDAQADGGSESGIISWDEIASSSEAMEEADRPKEATVYDRMQQGKKKNEQTNPLLVVVAGAAIVGLLWFTFFNDPGGGGGKQKDKVPVEEQPPVVIEVSCMGESACLQKAKDAYSVGIEKLEKKDAAISNRFEGYKKLLETEKYLEKAGKTELPKEMAKLEPAKASIRKELTDIWRQRRLQYHKAKKRSRHREMAQALDTVKAYFPDPTARENRWAAGEELYMKKKGIYPKHVYPQH</sequence>
<keyword evidence="4" id="KW-1185">Reference proteome</keyword>
<reference evidence="3 4" key="1">
    <citation type="submission" date="2019-06" db="EMBL/GenBank/DDBJ databases">
        <title>Persicimonas caeni gen. nov., sp. nov., a predatory bacterium isolated from solar saltern.</title>
        <authorList>
            <person name="Wang S."/>
        </authorList>
    </citation>
    <scope>NUCLEOTIDE SEQUENCE [LARGE SCALE GENOMIC DNA]</scope>
    <source>
        <strain evidence="3 4">YN101</strain>
    </source>
</reference>
<name>A0A4Y6PXY9_PERCE</name>
<dbReference type="InterPro" id="IPR050923">
    <property type="entry name" value="Cell_Proc_Reg/RNA_Proc"/>
</dbReference>
<proteinExistence type="predicted"/>
<dbReference type="InterPro" id="IPR008984">
    <property type="entry name" value="SMAD_FHA_dom_sf"/>
</dbReference>
<dbReference type="InterPro" id="IPR000253">
    <property type="entry name" value="FHA_dom"/>
</dbReference>
<organism evidence="3 4">
    <name type="scientific">Persicimonas caeni</name>
    <dbReference type="NCBI Taxonomy" id="2292766"/>
    <lineage>
        <taxon>Bacteria</taxon>
        <taxon>Deltaproteobacteria</taxon>
        <taxon>Bradymonadales</taxon>
        <taxon>Bradymonadaceae</taxon>
        <taxon>Persicimonas</taxon>
    </lineage>
</organism>
<dbReference type="OrthoDB" id="151099at2"/>
<dbReference type="Proteomes" id="UP000315995">
    <property type="component" value="Chromosome"/>
</dbReference>
<dbReference type="SMART" id="SM00240">
    <property type="entry name" value="FHA"/>
    <property type="match status" value="1"/>
</dbReference>
<dbReference type="PROSITE" id="PS50006">
    <property type="entry name" value="FHA_DOMAIN"/>
    <property type="match status" value="1"/>
</dbReference>
<feature type="compositionally biased region" description="Basic and acidic residues" evidence="1">
    <location>
        <begin position="242"/>
        <end position="251"/>
    </location>
</feature>
<evidence type="ECO:0000256" key="1">
    <source>
        <dbReference type="SAM" id="MobiDB-lite"/>
    </source>
</evidence>
<dbReference type="Gene3D" id="2.60.200.20">
    <property type="match status" value="1"/>
</dbReference>
<dbReference type="SUPFAM" id="SSF49879">
    <property type="entry name" value="SMAD/FHA domain"/>
    <property type="match status" value="1"/>
</dbReference>
<protein>
    <submittedName>
        <fullName evidence="3">FHA domain-containing protein</fullName>
    </submittedName>
</protein>
<feature type="compositionally biased region" description="Gly residues" evidence="1">
    <location>
        <begin position="121"/>
        <end position="187"/>
    </location>
</feature>
<accession>A0A5B8YCZ5</accession>
<feature type="region of interest" description="Disordered" evidence="1">
    <location>
        <begin position="236"/>
        <end position="260"/>
    </location>
</feature>
<evidence type="ECO:0000313" key="3">
    <source>
        <dbReference type="EMBL" id="QDG53191.1"/>
    </source>
</evidence>
<dbReference type="AlphaFoldDB" id="A0A4Y6PXY9"/>
<evidence type="ECO:0000313" key="4">
    <source>
        <dbReference type="Proteomes" id="UP000315995"/>
    </source>
</evidence>
<feature type="domain" description="FHA" evidence="2">
    <location>
        <begin position="27"/>
        <end position="76"/>
    </location>
</feature>
<evidence type="ECO:0000259" key="2">
    <source>
        <dbReference type="PROSITE" id="PS50006"/>
    </source>
</evidence>
<dbReference type="CDD" id="cd00060">
    <property type="entry name" value="FHA"/>
    <property type="match status" value="1"/>
</dbReference>
<dbReference type="PANTHER" id="PTHR23308">
    <property type="entry name" value="NUCLEAR INHIBITOR OF PROTEIN PHOSPHATASE-1"/>
    <property type="match status" value="1"/>
</dbReference>
<dbReference type="Pfam" id="PF00498">
    <property type="entry name" value="FHA"/>
    <property type="match status" value="1"/>
</dbReference>
<dbReference type="EMBL" id="CP041186">
    <property type="protein sequence ID" value="QDG53191.1"/>
    <property type="molecule type" value="Genomic_DNA"/>
</dbReference>
<feature type="region of interest" description="Disordered" evidence="1">
    <location>
        <begin position="101"/>
        <end position="224"/>
    </location>
</feature>